<dbReference type="GeneID" id="34556869"/>
<evidence type="ECO:0000313" key="2">
    <source>
        <dbReference type="Proteomes" id="UP000176998"/>
    </source>
</evidence>
<reference evidence="1 2" key="1">
    <citation type="submission" date="2016-09" db="EMBL/GenBank/DDBJ databases">
        <authorList>
            <person name="Capua I."/>
            <person name="De Benedictis P."/>
            <person name="Joannis T."/>
            <person name="Lombin L.H."/>
            <person name="Cattoli G."/>
        </authorList>
    </citation>
    <scope>NUCLEOTIDE SEQUENCE [LARGE SCALE GENOMIC DNA]</scope>
    <source>
        <strain evidence="1 2">IMI 309357</strain>
    </source>
</reference>
<name>A0A1G4BHI6_9PEZI</name>
<dbReference type="RefSeq" id="XP_022478024.1">
    <property type="nucleotide sequence ID" value="XM_022615359.1"/>
</dbReference>
<dbReference type="InterPro" id="IPR012334">
    <property type="entry name" value="Pectin_lyas_fold"/>
</dbReference>
<proteinExistence type="predicted"/>
<dbReference type="Gene3D" id="2.160.20.10">
    <property type="entry name" value="Single-stranded right-handed beta-helix, Pectin lyase-like"/>
    <property type="match status" value="1"/>
</dbReference>
<dbReference type="STRING" id="1209926.A0A1G4BHI6"/>
<dbReference type="OrthoDB" id="1637350at2759"/>
<dbReference type="EMBL" id="MJBS01000023">
    <property type="protein sequence ID" value="OHF00882.1"/>
    <property type="molecule type" value="Genomic_DNA"/>
</dbReference>
<keyword evidence="2" id="KW-1185">Reference proteome</keyword>
<dbReference type="GO" id="GO:0016829">
    <property type="term" value="F:lyase activity"/>
    <property type="evidence" value="ECO:0007669"/>
    <property type="project" value="UniProtKB-KW"/>
</dbReference>
<dbReference type="InterPro" id="IPR011050">
    <property type="entry name" value="Pectin_lyase_fold/virulence"/>
</dbReference>
<dbReference type="SUPFAM" id="SSF51126">
    <property type="entry name" value="Pectin lyase-like"/>
    <property type="match status" value="1"/>
</dbReference>
<dbReference type="AlphaFoldDB" id="A0A1G4BHI6"/>
<sequence>MAIGIVLSIDLLPNSPVFSQVVLSAHSTSASSFPEAPPMEPATTSEPPYKSILGSKAKGILNGKGLCVKTNGKNVIINGIEITNLNPSGDWRGDAIDLQSRNESLWIDHNKISRIGRHFTVTHFAFKMVTDTIALIEGNAYEKSKQSYVSQVYANSFSAPDADAAFISEATEHSAFSLLLALAALTPQPREPLARIPLPETPSDLLLPKTTAKLD</sequence>
<comment type="caution">
    <text evidence="1">The sequence shown here is derived from an EMBL/GenBank/DDBJ whole genome shotgun (WGS) entry which is preliminary data.</text>
</comment>
<evidence type="ECO:0000313" key="1">
    <source>
        <dbReference type="EMBL" id="OHF00882.1"/>
    </source>
</evidence>
<keyword evidence="1" id="KW-0456">Lyase</keyword>
<accession>A0A1G4BHI6</accession>
<dbReference type="Proteomes" id="UP000176998">
    <property type="component" value="Unassembled WGS sequence"/>
</dbReference>
<gene>
    <name evidence="1" type="ORF">CORC01_03710</name>
</gene>
<protein>
    <submittedName>
        <fullName evidence="1">Pectin lyase</fullName>
    </submittedName>
</protein>
<organism evidence="1 2">
    <name type="scientific">Colletotrichum orchidophilum</name>
    <dbReference type="NCBI Taxonomy" id="1209926"/>
    <lineage>
        <taxon>Eukaryota</taxon>
        <taxon>Fungi</taxon>
        <taxon>Dikarya</taxon>
        <taxon>Ascomycota</taxon>
        <taxon>Pezizomycotina</taxon>
        <taxon>Sordariomycetes</taxon>
        <taxon>Hypocreomycetidae</taxon>
        <taxon>Glomerellales</taxon>
        <taxon>Glomerellaceae</taxon>
        <taxon>Colletotrichum</taxon>
    </lineage>
</organism>